<dbReference type="EMBL" id="FOPJ01000007">
    <property type="protein sequence ID" value="SFG60747.1"/>
    <property type="molecule type" value="Genomic_DNA"/>
</dbReference>
<dbReference type="GO" id="GO:0005737">
    <property type="term" value="C:cytoplasm"/>
    <property type="evidence" value="ECO:0007669"/>
    <property type="project" value="UniProtKB-SubCell"/>
</dbReference>
<evidence type="ECO:0000256" key="10">
    <source>
        <dbReference type="ARBA" id="ARBA00042072"/>
    </source>
</evidence>
<keyword evidence="3" id="KW-0963">Cytoplasm</keyword>
<comment type="function">
    <text evidence="8">The phosphoenolpyruvate-dependent sugar phosphotransferase system (sugar PTS), a major carbohydrate active transport system, catalyzes the phosphorylation of incoming sugar substrates concomitantly with their translocation across the cell membrane. The enzyme II UlaABC PTS system is involved in ascorbate transport.</text>
</comment>
<feature type="domain" description="PTS EIIA type-2" evidence="11">
    <location>
        <begin position="1"/>
        <end position="144"/>
    </location>
</feature>
<keyword evidence="6" id="KW-0598">Phosphotransferase system</keyword>
<evidence type="ECO:0000256" key="3">
    <source>
        <dbReference type="ARBA" id="ARBA00022490"/>
    </source>
</evidence>
<evidence type="ECO:0000256" key="6">
    <source>
        <dbReference type="ARBA" id="ARBA00022683"/>
    </source>
</evidence>
<dbReference type="Gene3D" id="3.40.930.10">
    <property type="entry name" value="Mannitol-specific EII, Chain A"/>
    <property type="match status" value="1"/>
</dbReference>
<name>A0A1I2TBS4_9CORY</name>
<protein>
    <recommendedName>
        <fullName evidence="9">Ascorbate-specific PTS system EIIA component</fullName>
    </recommendedName>
    <alternativeName>
        <fullName evidence="10">Ascorbate-specific phosphotransferase enzyme IIA component</fullName>
    </alternativeName>
</protein>
<keyword evidence="5" id="KW-0808">Transferase</keyword>
<evidence type="ECO:0000259" key="11">
    <source>
        <dbReference type="PROSITE" id="PS51094"/>
    </source>
</evidence>
<accession>A0A1I2TBS4</accession>
<proteinExistence type="predicted"/>
<dbReference type="RefSeq" id="WP_092285785.1">
    <property type="nucleotide sequence ID" value="NZ_FOPJ01000007.1"/>
</dbReference>
<organism evidence="12 13">
    <name type="scientific">Corynebacterium spheniscorum</name>
    <dbReference type="NCBI Taxonomy" id="185761"/>
    <lineage>
        <taxon>Bacteria</taxon>
        <taxon>Bacillati</taxon>
        <taxon>Actinomycetota</taxon>
        <taxon>Actinomycetes</taxon>
        <taxon>Mycobacteriales</taxon>
        <taxon>Corynebacteriaceae</taxon>
        <taxon>Corynebacterium</taxon>
    </lineage>
</organism>
<dbReference type="PANTHER" id="PTHR36203">
    <property type="entry name" value="ASCORBATE-SPECIFIC PTS SYSTEM EIIA COMPONENT"/>
    <property type="match status" value="1"/>
</dbReference>
<keyword evidence="13" id="KW-1185">Reference proteome</keyword>
<comment type="subcellular location">
    <subcellularLocation>
        <location evidence="1">Cytoplasm</location>
    </subcellularLocation>
</comment>
<evidence type="ECO:0000313" key="12">
    <source>
        <dbReference type="EMBL" id="SFG60747.1"/>
    </source>
</evidence>
<dbReference type="STRING" id="185761.SAMN05660282_01375"/>
<dbReference type="OrthoDB" id="1634238at2"/>
<evidence type="ECO:0000256" key="4">
    <source>
        <dbReference type="ARBA" id="ARBA00022553"/>
    </source>
</evidence>
<dbReference type="InterPro" id="IPR002178">
    <property type="entry name" value="PTS_EIIA_type-2_dom"/>
</dbReference>
<dbReference type="InterPro" id="IPR051351">
    <property type="entry name" value="Ascorbate-PTS_EIIA_comp"/>
</dbReference>
<sequence>MKFHPDCVAARREAADWEEAIRIVGSLYEEAGIATQEYADAMINGVKEFGPYMVLMPGLAMPHAKSTAGVKRPGTAVVTLSAPVEFGSEANDPVDTLISFAAGDNKGHMKMIQALAATLSDEELIAKIRAATTDKELAAIFDNAADGDDAEGDFEGLQPH</sequence>
<evidence type="ECO:0000313" key="13">
    <source>
        <dbReference type="Proteomes" id="UP000199065"/>
    </source>
</evidence>
<keyword evidence="7" id="KW-0418">Kinase</keyword>
<dbReference type="GO" id="GO:0016301">
    <property type="term" value="F:kinase activity"/>
    <property type="evidence" value="ECO:0007669"/>
    <property type="project" value="UniProtKB-KW"/>
</dbReference>
<dbReference type="Proteomes" id="UP000199065">
    <property type="component" value="Unassembled WGS sequence"/>
</dbReference>
<evidence type="ECO:0000256" key="7">
    <source>
        <dbReference type="ARBA" id="ARBA00022777"/>
    </source>
</evidence>
<keyword evidence="2" id="KW-0813">Transport</keyword>
<reference evidence="12 13" key="1">
    <citation type="submission" date="2016-10" db="EMBL/GenBank/DDBJ databases">
        <authorList>
            <person name="de Groot N.N."/>
        </authorList>
    </citation>
    <scope>NUCLEOTIDE SEQUENCE [LARGE SCALE GENOMIC DNA]</scope>
    <source>
        <strain>J11</strain>
        <strain evidence="13">PG 39</strain>
    </source>
</reference>
<evidence type="ECO:0000256" key="9">
    <source>
        <dbReference type="ARBA" id="ARBA00041175"/>
    </source>
</evidence>
<dbReference type="Pfam" id="PF00359">
    <property type="entry name" value="PTS_EIIA_2"/>
    <property type="match status" value="1"/>
</dbReference>
<dbReference type="PROSITE" id="PS51094">
    <property type="entry name" value="PTS_EIIA_TYPE_2"/>
    <property type="match status" value="1"/>
</dbReference>
<evidence type="ECO:0000256" key="8">
    <source>
        <dbReference type="ARBA" id="ARBA00037387"/>
    </source>
</evidence>
<evidence type="ECO:0000256" key="2">
    <source>
        <dbReference type="ARBA" id="ARBA00022448"/>
    </source>
</evidence>
<dbReference type="CDD" id="cd00211">
    <property type="entry name" value="PTS_IIA_fru"/>
    <property type="match status" value="1"/>
</dbReference>
<dbReference type="PANTHER" id="PTHR36203:SF1">
    <property type="entry name" value="ASCORBATE-SPECIFIC PTS SYSTEM EIIA COMPONENT"/>
    <property type="match status" value="1"/>
</dbReference>
<dbReference type="SUPFAM" id="SSF55804">
    <property type="entry name" value="Phoshotransferase/anion transport protein"/>
    <property type="match status" value="1"/>
</dbReference>
<dbReference type="AlphaFoldDB" id="A0A1I2TBS4"/>
<gene>
    <name evidence="12" type="ORF">SAMN05660282_01375</name>
</gene>
<evidence type="ECO:0000256" key="1">
    <source>
        <dbReference type="ARBA" id="ARBA00004496"/>
    </source>
</evidence>
<keyword evidence="4" id="KW-0597">Phosphoprotein</keyword>
<evidence type="ECO:0000256" key="5">
    <source>
        <dbReference type="ARBA" id="ARBA00022679"/>
    </source>
</evidence>
<dbReference type="GO" id="GO:0009401">
    <property type="term" value="P:phosphoenolpyruvate-dependent sugar phosphotransferase system"/>
    <property type="evidence" value="ECO:0007669"/>
    <property type="project" value="UniProtKB-KW"/>
</dbReference>
<dbReference type="InterPro" id="IPR016152">
    <property type="entry name" value="PTrfase/Anion_transptr"/>
</dbReference>